<gene>
    <name evidence="1" type="ORF">CEXT_202831</name>
</gene>
<name>A0AAV4UQC4_CAEEX</name>
<dbReference type="Proteomes" id="UP001054945">
    <property type="component" value="Unassembled WGS sequence"/>
</dbReference>
<comment type="caution">
    <text evidence="1">The sequence shown here is derived from an EMBL/GenBank/DDBJ whole genome shotgun (WGS) entry which is preliminary data.</text>
</comment>
<dbReference type="EMBL" id="BPLR01013257">
    <property type="protein sequence ID" value="GIY59939.1"/>
    <property type="molecule type" value="Genomic_DNA"/>
</dbReference>
<evidence type="ECO:0000313" key="1">
    <source>
        <dbReference type="EMBL" id="GIY59939.1"/>
    </source>
</evidence>
<accession>A0AAV4UQC4</accession>
<protein>
    <submittedName>
        <fullName evidence="1">Uncharacterized protein</fullName>
    </submittedName>
</protein>
<reference evidence="1 2" key="1">
    <citation type="submission" date="2021-06" db="EMBL/GenBank/DDBJ databases">
        <title>Caerostris extrusa draft genome.</title>
        <authorList>
            <person name="Kono N."/>
            <person name="Arakawa K."/>
        </authorList>
    </citation>
    <scope>NUCLEOTIDE SEQUENCE [LARGE SCALE GENOMIC DNA]</scope>
</reference>
<proteinExistence type="predicted"/>
<keyword evidence="2" id="KW-1185">Reference proteome</keyword>
<evidence type="ECO:0000313" key="2">
    <source>
        <dbReference type="Proteomes" id="UP001054945"/>
    </source>
</evidence>
<dbReference type="AlphaFoldDB" id="A0AAV4UQC4"/>
<organism evidence="1 2">
    <name type="scientific">Caerostris extrusa</name>
    <name type="common">Bark spider</name>
    <name type="synonym">Caerostris bankana</name>
    <dbReference type="NCBI Taxonomy" id="172846"/>
    <lineage>
        <taxon>Eukaryota</taxon>
        <taxon>Metazoa</taxon>
        <taxon>Ecdysozoa</taxon>
        <taxon>Arthropoda</taxon>
        <taxon>Chelicerata</taxon>
        <taxon>Arachnida</taxon>
        <taxon>Araneae</taxon>
        <taxon>Araneomorphae</taxon>
        <taxon>Entelegynae</taxon>
        <taxon>Araneoidea</taxon>
        <taxon>Araneidae</taxon>
        <taxon>Caerostris</taxon>
    </lineage>
</organism>
<sequence length="91" mass="10645">MVNALHINGHFLYIRPVKLDVLLVQNCFLKWCQNAITPLQVVWLYDKIDVLRCYSNMEQLSVALTELLLKMVADVETPSMSNYTFTCRMYI</sequence>